<dbReference type="AlphaFoldDB" id="W2N5K5"/>
<feature type="domain" description="Ubiquitin-like protease family profile" evidence="6">
    <location>
        <begin position="642"/>
        <end position="797"/>
    </location>
</feature>
<dbReference type="SUPFAM" id="SSF54001">
    <property type="entry name" value="Cysteine proteinases"/>
    <property type="match status" value="1"/>
</dbReference>
<dbReference type="PROSITE" id="PS50966">
    <property type="entry name" value="ZF_SWIM"/>
    <property type="match status" value="1"/>
</dbReference>
<dbReference type="PROSITE" id="PS50600">
    <property type="entry name" value="ULP_PROTEASE"/>
    <property type="match status" value="1"/>
</dbReference>
<feature type="compositionally biased region" description="Basic residues" evidence="5">
    <location>
        <begin position="452"/>
        <end position="467"/>
    </location>
</feature>
<dbReference type="PANTHER" id="PTHR31569:SF4">
    <property type="entry name" value="SWIM-TYPE DOMAIN-CONTAINING PROTEIN"/>
    <property type="match status" value="1"/>
</dbReference>
<dbReference type="GO" id="GO:0006508">
    <property type="term" value="P:proteolysis"/>
    <property type="evidence" value="ECO:0007669"/>
    <property type="project" value="UniProtKB-KW"/>
</dbReference>
<gene>
    <name evidence="8" type="ORF">L914_10857</name>
</gene>
<feature type="region of interest" description="Disordered" evidence="5">
    <location>
        <begin position="445"/>
        <end position="467"/>
    </location>
</feature>
<dbReference type="Pfam" id="PF02902">
    <property type="entry name" value="Peptidase_C48"/>
    <property type="match status" value="1"/>
</dbReference>
<reference evidence="8" key="1">
    <citation type="submission" date="2013-11" db="EMBL/GenBank/DDBJ databases">
        <title>The Genome Sequence of Phytophthora parasitica IAC_01/95.</title>
        <authorList>
            <consortium name="The Broad Institute Genomics Platform"/>
            <person name="Russ C."/>
            <person name="Tyler B."/>
            <person name="Panabieres F."/>
            <person name="Shan W."/>
            <person name="Tripathy S."/>
            <person name="Grunwald N."/>
            <person name="Machado M."/>
            <person name="Johnson C.S."/>
            <person name="Arredondo F."/>
            <person name="Hong C."/>
            <person name="Coffey M."/>
            <person name="Young S.K."/>
            <person name="Zeng Q."/>
            <person name="Gargeya S."/>
            <person name="Fitzgerald M."/>
            <person name="Abouelleil A."/>
            <person name="Alvarado L."/>
            <person name="Chapman S.B."/>
            <person name="Gainer-Dewar J."/>
            <person name="Goldberg J."/>
            <person name="Griggs A."/>
            <person name="Gujja S."/>
            <person name="Hansen M."/>
            <person name="Howarth C."/>
            <person name="Imamovic A."/>
            <person name="Ireland A."/>
            <person name="Larimer J."/>
            <person name="McCowan C."/>
            <person name="Murphy C."/>
            <person name="Pearson M."/>
            <person name="Poon T.W."/>
            <person name="Priest M."/>
            <person name="Roberts A."/>
            <person name="Saif S."/>
            <person name="Shea T."/>
            <person name="Sykes S."/>
            <person name="Wortman J."/>
            <person name="Nusbaum C."/>
            <person name="Birren B."/>
        </authorList>
    </citation>
    <scope>NUCLEOTIDE SEQUENCE [LARGE SCALE GENOMIC DNA]</scope>
    <source>
        <strain evidence="8">IAC_01/95</strain>
    </source>
</reference>
<keyword evidence="4" id="KW-0862">Zinc</keyword>
<accession>W2N5K5</accession>
<dbReference type="Gene3D" id="3.40.395.10">
    <property type="entry name" value="Adenoviral Proteinase, Chain A"/>
    <property type="match status" value="1"/>
</dbReference>
<keyword evidence="3" id="KW-0378">Hydrolase</keyword>
<feature type="domain" description="SWIM-type" evidence="7">
    <location>
        <begin position="212"/>
        <end position="244"/>
    </location>
</feature>
<dbReference type="Proteomes" id="UP000054532">
    <property type="component" value="Unassembled WGS sequence"/>
</dbReference>
<protein>
    <recommendedName>
        <fullName evidence="9">Ubiquitin-like protease family profile domain-containing protein</fullName>
    </recommendedName>
</protein>
<dbReference type="GO" id="GO:0008270">
    <property type="term" value="F:zinc ion binding"/>
    <property type="evidence" value="ECO:0007669"/>
    <property type="project" value="UniProtKB-KW"/>
</dbReference>
<keyword evidence="4" id="KW-0479">Metal-binding</keyword>
<dbReference type="PANTHER" id="PTHR31569">
    <property type="entry name" value="SWIM-TYPE DOMAIN-CONTAINING PROTEIN"/>
    <property type="match status" value="1"/>
</dbReference>
<evidence type="ECO:0000259" key="6">
    <source>
        <dbReference type="PROSITE" id="PS50600"/>
    </source>
</evidence>
<dbReference type="EMBL" id="KI693548">
    <property type="protein sequence ID" value="ETM43805.1"/>
    <property type="molecule type" value="Genomic_DNA"/>
</dbReference>
<keyword evidence="4" id="KW-0863">Zinc-finger</keyword>
<evidence type="ECO:0000256" key="4">
    <source>
        <dbReference type="PROSITE-ProRule" id="PRU00325"/>
    </source>
</evidence>
<dbReference type="InterPro" id="IPR038765">
    <property type="entry name" value="Papain-like_cys_pep_sf"/>
</dbReference>
<dbReference type="InterPro" id="IPR007527">
    <property type="entry name" value="Znf_SWIM"/>
</dbReference>
<dbReference type="InterPro" id="IPR003653">
    <property type="entry name" value="Peptidase_C48_C"/>
</dbReference>
<evidence type="ECO:0000256" key="1">
    <source>
        <dbReference type="ARBA" id="ARBA00005234"/>
    </source>
</evidence>
<dbReference type="GO" id="GO:0008234">
    <property type="term" value="F:cysteine-type peptidase activity"/>
    <property type="evidence" value="ECO:0007669"/>
    <property type="project" value="InterPro"/>
</dbReference>
<evidence type="ECO:0000259" key="7">
    <source>
        <dbReference type="PROSITE" id="PS50966"/>
    </source>
</evidence>
<evidence type="ECO:0000256" key="2">
    <source>
        <dbReference type="ARBA" id="ARBA00022670"/>
    </source>
</evidence>
<comment type="similarity">
    <text evidence="1">Belongs to the peptidase C48 family.</text>
</comment>
<evidence type="ECO:0000256" key="3">
    <source>
        <dbReference type="ARBA" id="ARBA00022801"/>
    </source>
</evidence>
<evidence type="ECO:0000313" key="8">
    <source>
        <dbReference type="EMBL" id="ETM43805.1"/>
    </source>
</evidence>
<organism evidence="8">
    <name type="scientific">Phytophthora nicotianae</name>
    <name type="common">Potato buckeye rot agent</name>
    <name type="synonym">Phytophthora parasitica</name>
    <dbReference type="NCBI Taxonomy" id="4792"/>
    <lineage>
        <taxon>Eukaryota</taxon>
        <taxon>Sar</taxon>
        <taxon>Stramenopiles</taxon>
        <taxon>Oomycota</taxon>
        <taxon>Peronosporomycetes</taxon>
        <taxon>Peronosporales</taxon>
        <taxon>Peronosporaceae</taxon>
        <taxon>Phytophthora</taxon>
    </lineage>
</organism>
<sequence length="825" mass="93636">MAFPDAMIFFVCQFHDLKYLREQIASSHYGFTTWQKNQLHAAVNVLVYDRTERKFLKFREYMRHIMSVGTGKSSRQLTSRELRCHPGQNVVTLGNNTNNRLEASWKQLKDMVNAFMAVDECIAGILCYQHQQEKSFKNCVYNLSVVYDPKYDREMRHHAKLVSEHACELVYDDYYFAITKAKYKFHEAVPGVFLIQHESDDEDALDESHSEYSLTKSDWSCSCLFMTSRLLPCRHVFFIQKALRCENIIPTHLLNSRWLRISLRSDAEVPQFTGEPFGVSRVLKESTTCWDSSRKFREANYLTSSISEHLSGLGMREYRVAMATLREVDARFRHGEYDIITRTDSGSRELTISGELGTASGGLGSGSTELDSCLSDVRSDGIEVGTGISEMGASCDELVSNNAALVTEQHFTDEVGSRVEEQASSGNFNTQVPTLSVGGLESEFEILSPPRSKGRPKQKSRAVKAKRKKAVAMVQEDMAMHERQRNLATIREILKGAPTYESSHECILQFKAYHFDPKPKPPIAHRTALLPPTKPVMMPKEIVRVFPMDLLNKYRAKVTAYQRKNPGPPETDIALEILGVGIFENSMLALMRQWHATTKTLKRIQRALTWIQQLDFYRHTIASFNVEKDPDLPNKLKNISILSVEKTEVLELAAKECLSDSVMQMVLRKQFGADPNVKVVDPAYLGIYNGEITTETSHFSRVLTGVTKDTKALFPINCNNNHWCAVLLDFQDGKSYIYDSMASSYLNTVRAAAQKLIMMIPGKHRPSRRMTIYDPGLGVPSDSYNCGVYVLLAFELLCGAGPLGHVNKNILQLLRYRYMRMLIEV</sequence>
<dbReference type="InterPro" id="IPR052579">
    <property type="entry name" value="Zinc_finger_SWIM"/>
</dbReference>
<dbReference type="VEuPathDB" id="FungiDB:PPTG_13415"/>
<evidence type="ECO:0008006" key="9">
    <source>
        <dbReference type="Google" id="ProtNLM"/>
    </source>
</evidence>
<proteinExistence type="inferred from homology"/>
<name>W2N5K5_PHYNI</name>
<keyword evidence="2" id="KW-0645">Protease</keyword>
<evidence type="ECO:0000256" key="5">
    <source>
        <dbReference type="SAM" id="MobiDB-lite"/>
    </source>
</evidence>